<keyword evidence="9" id="KW-1185">Reference proteome</keyword>
<proteinExistence type="predicted"/>
<dbReference type="GO" id="GO:0015081">
    <property type="term" value="F:sodium ion transmembrane transporter activity"/>
    <property type="evidence" value="ECO:0007669"/>
    <property type="project" value="InterPro"/>
</dbReference>
<dbReference type="NCBIfam" id="TIGR01195">
    <property type="entry name" value="oadG_fam"/>
    <property type="match status" value="1"/>
</dbReference>
<reference evidence="8 9" key="1">
    <citation type="submission" date="2021-10" db="EMBL/GenBank/DDBJ databases">
        <title>Anaerobic single-cell dispensing facilitates the cultivation of human gut bacteria.</title>
        <authorList>
            <person name="Afrizal A."/>
        </authorList>
    </citation>
    <scope>NUCLEOTIDE SEQUENCE [LARGE SCALE GENOMIC DNA]</scope>
    <source>
        <strain evidence="8 9">CLA-AA-H276</strain>
    </source>
</reference>
<keyword evidence="2" id="KW-1003">Cell membrane</keyword>
<comment type="caution">
    <text evidence="8">The sequence shown here is derived from an EMBL/GenBank/DDBJ whole genome shotgun (WGS) entry which is preliminary data.</text>
</comment>
<feature type="signal peptide" evidence="7">
    <location>
        <begin position="1"/>
        <end position="28"/>
    </location>
</feature>
<organism evidence="8 9">
    <name type="scientific">Hominiventricola filiformis</name>
    <dbReference type="NCBI Taxonomy" id="2885352"/>
    <lineage>
        <taxon>Bacteria</taxon>
        <taxon>Bacillati</taxon>
        <taxon>Bacillota</taxon>
        <taxon>Clostridia</taxon>
        <taxon>Lachnospirales</taxon>
        <taxon>Lachnospiraceae</taxon>
        <taxon>Hominiventricola</taxon>
    </lineage>
</organism>
<evidence type="ECO:0000256" key="5">
    <source>
        <dbReference type="ARBA" id="ARBA00023136"/>
    </source>
</evidence>
<evidence type="ECO:0000256" key="1">
    <source>
        <dbReference type="ARBA" id="ARBA00004236"/>
    </source>
</evidence>
<feature type="chain" id="PRO_5042082944" evidence="7">
    <location>
        <begin position="29"/>
        <end position="266"/>
    </location>
</feature>
<dbReference type="GO" id="GO:0005886">
    <property type="term" value="C:plasma membrane"/>
    <property type="evidence" value="ECO:0007669"/>
    <property type="project" value="UniProtKB-SubCell"/>
</dbReference>
<dbReference type="AlphaFoldDB" id="A0AAE3A4T6"/>
<protein>
    <submittedName>
        <fullName evidence="8">OadG family protein</fullName>
    </submittedName>
</protein>
<keyword evidence="3 6" id="KW-0812">Transmembrane</keyword>
<keyword evidence="4 6" id="KW-1133">Transmembrane helix</keyword>
<evidence type="ECO:0000256" key="3">
    <source>
        <dbReference type="ARBA" id="ARBA00022692"/>
    </source>
</evidence>
<feature type="transmembrane region" description="Helical" evidence="6">
    <location>
        <begin position="167"/>
        <end position="190"/>
    </location>
</feature>
<dbReference type="EMBL" id="JAJEPS010000003">
    <property type="protein sequence ID" value="MCC2125409.1"/>
    <property type="molecule type" value="Genomic_DNA"/>
</dbReference>
<dbReference type="RefSeq" id="WP_308458853.1">
    <property type="nucleotide sequence ID" value="NZ_JAJEPS010000003.1"/>
</dbReference>
<dbReference type="Pfam" id="PF04277">
    <property type="entry name" value="OAD_gamma"/>
    <property type="match status" value="1"/>
</dbReference>
<evidence type="ECO:0000256" key="4">
    <source>
        <dbReference type="ARBA" id="ARBA00022989"/>
    </source>
</evidence>
<comment type="subcellular location">
    <subcellularLocation>
        <location evidence="1">Cell membrane</location>
    </subcellularLocation>
</comment>
<sequence>MRQNFRKILTMLTVSAAALGLTACGSTAAETDELSYDEAYLESVADFLIGNWDGMSDEQIAQYAEMDAEDAQSILDNYGLPFTAEAFTTAFSGYMGNEEELGAYVSTDGYEVSTDGKEITLVAHLTYEQRTADLSIVFNKKSVAQSVTLDPSYTLGEIFTKALMNTILGMGTVFSVLIFISLVIYCFNFIPAIQKKFSKKKEQPAPAPAKAAAPAPAAAPVEEETVDEGELVAAITAAICAYTGSSADGFVVRSIRRADSAKWKRA</sequence>
<dbReference type="PROSITE" id="PS51257">
    <property type="entry name" value="PROKAR_LIPOPROTEIN"/>
    <property type="match status" value="1"/>
</dbReference>
<name>A0AAE3A4T6_9FIRM</name>
<evidence type="ECO:0000256" key="6">
    <source>
        <dbReference type="SAM" id="Phobius"/>
    </source>
</evidence>
<evidence type="ECO:0000313" key="9">
    <source>
        <dbReference type="Proteomes" id="UP001198220"/>
    </source>
</evidence>
<dbReference type="InterPro" id="IPR005899">
    <property type="entry name" value="Na_pump_deCOase"/>
</dbReference>
<accession>A0AAE3A4T6</accession>
<evidence type="ECO:0000256" key="2">
    <source>
        <dbReference type="ARBA" id="ARBA00022475"/>
    </source>
</evidence>
<keyword evidence="5 6" id="KW-0472">Membrane</keyword>
<evidence type="ECO:0000313" key="8">
    <source>
        <dbReference type="EMBL" id="MCC2125409.1"/>
    </source>
</evidence>
<evidence type="ECO:0000256" key="7">
    <source>
        <dbReference type="SAM" id="SignalP"/>
    </source>
</evidence>
<keyword evidence="7" id="KW-0732">Signal</keyword>
<gene>
    <name evidence="8" type="ORF">LKD36_04360</name>
</gene>
<dbReference type="Proteomes" id="UP001198220">
    <property type="component" value="Unassembled WGS sequence"/>
</dbReference>
<dbReference type="GO" id="GO:0036376">
    <property type="term" value="P:sodium ion export across plasma membrane"/>
    <property type="evidence" value="ECO:0007669"/>
    <property type="project" value="InterPro"/>
</dbReference>